<gene>
    <name evidence="4" type="primary">LOC111015714</name>
</gene>
<accession>A0A6J1CZK7</accession>
<sequence>MFWRMAGLSTASPVETILDKENFTLEELLDEDEIIQECKALNSRLINFLRDRTQVEQLIRYIVEEAPEEAEKKRSFKFPFIACEIFTCEVDIILKALVEDEEMMSLLFSFLEPKHSHSTLLAGYFSKVVICLLLRKTIPFMQYVQAHQAIVKKLVDLIGITSIMEVLIRLLGADEHLYSSYTESMKWIEETDVLEMIVDKFSSSDCSEVHSNAAETLCAITRFAPPGLLAKISSPSFVGRLFRHALEDSRPTSVLINSLSVCISLLDPRRLTVGTAYIYNRPITHGSTVSATMETVEGMLESLGRLLKLLDVSSSEKVLVTTYGKLQPPLGKHRLKIVEFISVLLTVGSKAAEQLINLGAIKRILDLFFEYPYNNFLHHHVENIIVSCLESKNSSLIEHLLHECNLVGKILNAEKHFTLQVDANKPTVSAEGRSPPRIGNIGHLTHISNKLVQLANNNSEIQSHLQENTEWNEWQTNVLLKRNALENVYQWACGRPTALQDRTRDSDDDDYQDRDYDVAALANNLSQAFRYGIYSNDDMDEAHGSLERDDEDVYFDDESAEVVISSLRLGDDQESGSLFTNSNWFAFENDLIANDRTTGLLASPSPDIKESGIVKDGADDEVIVGDDDDLDDTATSSPESQGTSDRSHNVTNSSKEMVADETDKPPEWVEWRETSNHEDSSLTLPNGELAVVPEVTEPDAIGPSPSTDALIGKEAAVGQVPAPTHDDGSFDSSDVSISGGNVNVKSKSTTSEETVDTGAEAGAGAIDVTMGDKNTEEAGN</sequence>
<evidence type="ECO:0000256" key="1">
    <source>
        <dbReference type="ARBA" id="ARBA00006180"/>
    </source>
</evidence>
<feature type="compositionally biased region" description="Acidic residues" evidence="2">
    <location>
        <begin position="618"/>
        <end position="632"/>
    </location>
</feature>
<dbReference type="Proteomes" id="UP000504603">
    <property type="component" value="Unplaced"/>
</dbReference>
<feature type="compositionally biased region" description="Polar residues" evidence="2">
    <location>
        <begin position="730"/>
        <end position="752"/>
    </location>
</feature>
<organism evidence="3 4">
    <name type="scientific">Momordica charantia</name>
    <name type="common">Bitter gourd</name>
    <name type="synonym">Balsam pear</name>
    <dbReference type="NCBI Taxonomy" id="3673"/>
    <lineage>
        <taxon>Eukaryota</taxon>
        <taxon>Viridiplantae</taxon>
        <taxon>Streptophyta</taxon>
        <taxon>Embryophyta</taxon>
        <taxon>Tracheophyta</taxon>
        <taxon>Spermatophyta</taxon>
        <taxon>Magnoliopsida</taxon>
        <taxon>eudicotyledons</taxon>
        <taxon>Gunneridae</taxon>
        <taxon>Pentapetalae</taxon>
        <taxon>rosids</taxon>
        <taxon>fabids</taxon>
        <taxon>Cucurbitales</taxon>
        <taxon>Cucurbitaceae</taxon>
        <taxon>Momordiceae</taxon>
        <taxon>Momordica</taxon>
    </lineage>
</organism>
<dbReference type="Pfam" id="PF04499">
    <property type="entry name" value="SAPS"/>
    <property type="match status" value="1"/>
</dbReference>
<feature type="compositionally biased region" description="Basic and acidic residues" evidence="2">
    <location>
        <begin position="657"/>
        <end position="680"/>
    </location>
</feature>
<dbReference type="GO" id="GO:0019888">
    <property type="term" value="F:protein phosphatase regulator activity"/>
    <property type="evidence" value="ECO:0007669"/>
    <property type="project" value="TreeGrafter"/>
</dbReference>
<reference evidence="4" key="1">
    <citation type="submission" date="2025-08" db="UniProtKB">
        <authorList>
            <consortium name="RefSeq"/>
        </authorList>
    </citation>
    <scope>IDENTIFICATION</scope>
    <source>
        <strain evidence="4">OHB3-1</strain>
    </source>
</reference>
<dbReference type="InterPro" id="IPR007587">
    <property type="entry name" value="SAPS"/>
</dbReference>
<dbReference type="Gene3D" id="1.25.10.10">
    <property type="entry name" value="Leucine-rich Repeat Variant"/>
    <property type="match status" value="1"/>
</dbReference>
<dbReference type="InterPro" id="IPR011989">
    <property type="entry name" value="ARM-like"/>
</dbReference>
<proteinExistence type="inferred from homology"/>
<protein>
    <submittedName>
        <fullName evidence="4">Serine/threonine-protein phosphatase 6 regulatory subunit 2</fullName>
    </submittedName>
</protein>
<dbReference type="GO" id="GO:0019903">
    <property type="term" value="F:protein phosphatase binding"/>
    <property type="evidence" value="ECO:0007669"/>
    <property type="project" value="InterPro"/>
</dbReference>
<evidence type="ECO:0000256" key="2">
    <source>
        <dbReference type="SAM" id="MobiDB-lite"/>
    </source>
</evidence>
<dbReference type="GeneID" id="111015714"/>
<dbReference type="SUPFAM" id="SSF48371">
    <property type="entry name" value="ARM repeat"/>
    <property type="match status" value="1"/>
</dbReference>
<evidence type="ECO:0000313" key="3">
    <source>
        <dbReference type="Proteomes" id="UP000504603"/>
    </source>
</evidence>
<evidence type="ECO:0000313" key="4">
    <source>
        <dbReference type="RefSeq" id="XP_022146511.1"/>
    </source>
</evidence>
<name>A0A6J1CZK7_MOMCH</name>
<feature type="compositionally biased region" description="Polar residues" evidence="2">
    <location>
        <begin position="636"/>
        <end position="655"/>
    </location>
</feature>
<dbReference type="PANTHER" id="PTHR12634">
    <property type="entry name" value="SIT4 YEAST -ASSOCIATING PROTEIN-RELATED"/>
    <property type="match status" value="1"/>
</dbReference>
<feature type="compositionally biased region" description="Basic and acidic residues" evidence="2">
    <location>
        <begin position="607"/>
        <end position="617"/>
    </location>
</feature>
<comment type="similarity">
    <text evidence="1">Belongs to the SAPS family.</text>
</comment>
<keyword evidence="3" id="KW-1185">Reference proteome</keyword>
<dbReference type="InterPro" id="IPR016024">
    <property type="entry name" value="ARM-type_fold"/>
</dbReference>
<dbReference type="PANTHER" id="PTHR12634:SF37">
    <property type="entry name" value="SIT4 PHOSPHATASE-ASSOCIATED FAMILY PROTEIN"/>
    <property type="match status" value="1"/>
</dbReference>
<dbReference type="OrthoDB" id="295029at2759"/>
<dbReference type="KEGG" id="mcha:111015714"/>
<dbReference type="RefSeq" id="XP_022146511.1">
    <property type="nucleotide sequence ID" value="XM_022290819.1"/>
</dbReference>
<dbReference type="AlphaFoldDB" id="A0A6J1CZK7"/>
<feature type="region of interest" description="Disordered" evidence="2">
    <location>
        <begin position="599"/>
        <end position="780"/>
    </location>
</feature>